<evidence type="ECO:0000313" key="3">
    <source>
        <dbReference type="Proteomes" id="UP001218188"/>
    </source>
</evidence>
<name>A0AAD6WTT5_9AGAR</name>
<dbReference type="PANTHER" id="PTHR10281:SF76">
    <property type="entry name" value="CALCUTTA CUP-RELATED"/>
    <property type="match status" value="1"/>
</dbReference>
<dbReference type="Proteomes" id="UP001218188">
    <property type="component" value="Unassembled WGS sequence"/>
</dbReference>
<feature type="non-terminal residue" evidence="1">
    <location>
        <position position="1"/>
    </location>
</feature>
<organism evidence="1 3">
    <name type="scientific">Mycena alexandri</name>
    <dbReference type="NCBI Taxonomy" id="1745969"/>
    <lineage>
        <taxon>Eukaryota</taxon>
        <taxon>Fungi</taxon>
        <taxon>Dikarya</taxon>
        <taxon>Basidiomycota</taxon>
        <taxon>Agaricomycotina</taxon>
        <taxon>Agaricomycetes</taxon>
        <taxon>Agaricomycetidae</taxon>
        <taxon>Agaricales</taxon>
        <taxon>Marasmiineae</taxon>
        <taxon>Mycenaceae</taxon>
        <taxon>Mycena</taxon>
    </lineage>
</organism>
<dbReference type="InterPro" id="IPR036400">
    <property type="entry name" value="Cyt_B5-like_heme/steroid_sf"/>
</dbReference>
<evidence type="ECO:0000313" key="2">
    <source>
        <dbReference type="EMBL" id="KAJ7046080.1"/>
    </source>
</evidence>
<evidence type="ECO:0000313" key="1">
    <source>
        <dbReference type="EMBL" id="KAJ7024695.1"/>
    </source>
</evidence>
<keyword evidence="3" id="KW-1185">Reference proteome</keyword>
<sequence>MSSSNPPLVLPPPQEHMNEDLDGLLPLLPIYNHTRLARSREEDEYEYGERILVGLKDFVFDLSEMKSYLGPGKTFANYASRDISYALPRYSNLMADTLVQGYTSLSAAELALLDKWVSLFLKRFPVVGKMEIHA</sequence>
<dbReference type="InterPro" id="IPR050577">
    <property type="entry name" value="MAPR/NEUFC/NENF-like"/>
</dbReference>
<dbReference type="GO" id="GO:0012505">
    <property type="term" value="C:endomembrane system"/>
    <property type="evidence" value="ECO:0007669"/>
    <property type="project" value="TreeGrafter"/>
</dbReference>
<dbReference type="EMBL" id="JARJCM010000166">
    <property type="protein sequence ID" value="KAJ7024695.1"/>
    <property type="molecule type" value="Genomic_DNA"/>
</dbReference>
<dbReference type="GO" id="GO:0016020">
    <property type="term" value="C:membrane"/>
    <property type="evidence" value="ECO:0007669"/>
    <property type="project" value="TreeGrafter"/>
</dbReference>
<accession>A0AAD6WTT5</accession>
<dbReference type="AlphaFoldDB" id="A0AAD6WTT5"/>
<dbReference type="SUPFAM" id="SSF55856">
    <property type="entry name" value="Cytochrome b5-like heme/steroid binding domain"/>
    <property type="match status" value="1"/>
</dbReference>
<reference evidence="1" key="1">
    <citation type="submission" date="2023-03" db="EMBL/GenBank/DDBJ databases">
        <title>Massive genome expansion in bonnet fungi (Mycena s.s.) driven by repeated elements and novel gene families across ecological guilds.</title>
        <authorList>
            <consortium name="Lawrence Berkeley National Laboratory"/>
            <person name="Harder C.B."/>
            <person name="Miyauchi S."/>
            <person name="Viragh M."/>
            <person name="Kuo A."/>
            <person name="Thoen E."/>
            <person name="Andreopoulos B."/>
            <person name="Lu D."/>
            <person name="Skrede I."/>
            <person name="Drula E."/>
            <person name="Henrissat B."/>
            <person name="Morin E."/>
            <person name="Kohler A."/>
            <person name="Barry K."/>
            <person name="LaButti K."/>
            <person name="Morin E."/>
            <person name="Salamov A."/>
            <person name="Lipzen A."/>
            <person name="Mereny Z."/>
            <person name="Hegedus B."/>
            <person name="Baldrian P."/>
            <person name="Stursova M."/>
            <person name="Weitz H."/>
            <person name="Taylor A."/>
            <person name="Grigoriev I.V."/>
            <person name="Nagy L.G."/>
            <person name="Martin F."/>
            <person name="Kauserud H."/>
        </authorList>
    </citation>
    <scope>NUCLEOTIDE SEQUENCE</scope>
    <source>
        <strain evidence="1">CBHHK200</strain>
    </source>
</reference>
<protein>
    <submittedName>
        <fullName evidence="1">Uncharacterized protein</fullName>
    </submittedName>
</protein>
<proteinExistence type="predicted"/>
<gene>
    <name evidence="2" type="ORF">C8F04DRAFT_1063292</name>
    <name evidence="1" type="ORF">C8F04DRAFT_1131085</name>
</gene>
<dbReference type="PANTHER" id="PTHR10281">
    <property type="entry name" value="MEMBRANE-ASSOCIATED PROGESTERONE RECEPTOR COMPONENT-RELATED"/>
    <property type="match status" value="1"/>
</dbReference>
<dbReference type="Gene3D" id="3.10.120.10">
    <property type="entry name" value="Cytochrome b5-like heme/steroid binding domain"/>
    <property type="match status" value="1"/>
</dbReference>
<dbReference type="EMBL" id="JARJCM010000003">
    <property type="protein sequence ID" value="KAJ7046080.1"/>
    <property type="molecule type" value="Genomic_DNA"/>
</dbReference>
<comment type="caution">
    <text evidence="1">The sequence shown here is derived from an EMBL/GenBank/DDBJ whole genome shotgun (WGS) entry which is preliminary data.</text>
</comment>